<dbReference type="InterPro" id="IPR029063">
    <property type="entry name" value="SAM-dependent_MTases_sf"/>
</dbReference>
<accession>A0A6L9L875</accession>
<feature type="domain" description="DUF4942" evidence="1">
    <location>
        <begin position="277"/>
        <end position="471"/>
    </location>
</feature>
<dbReference type="InterPro" id="IPR002052">
    <property type="entry name" value="DNA_methylase_N6_adenine_CS"/>
</dbReference>
<dbReference type="GO" id="GO:0032259">
    <property type="term" value="P:methylation"/>
    <property type="evidence" value="ECO:0007669"/>
    <property type="project" value="InterPro"/>
</dbReference>
<dbReference type="EMBL" id="JAAFZH010000004">
    <property type="protein sequence ID" value="NDU95687.1"/>
    <property type="molecule type" value="Genomic_DNA"/>
</dbReference>
<dbReference type="InterPro" id="IPR031339">
    <property type="entry name" value="DUF4942"/>
</dbReference>
<dbReference type="GO" id="GO:0008168">
    <property type="term" value="F:methyltransferase activity"/>
    <property type="evidence" value="ECO:0007669"/>
    <property type="project" value="InterPro"/>
</dbReference>
<protein>
    <submittedName>
        <fullName evidence="2">DUF4942 domain-containing protein</fullName>
    </submittedName>
</protein>
<sequence length="524" mass="61190">MLNNPEFYPTPEAVIRRMLEPYKGLDDKHVLDPEAGSGAILDYLNSTRHRVPRNKLYCLESDPELQFTLQGKGYRFLGPDFLDYQGDYRFDLVVMNPPFSNGDAHLLKAWEIMRNGDIVCLLNWETINNPYTKRRQELVALIEQHGTVENIGPVFDELNVLRKTDIDIALVRLQKTESDPLLDFSHLRSKDKPVDLSFDLNSAETTLIKEDKIGAMLDLFEKTKEMFVGLLKARNQLSYYGNHLIDQNIFEIADNALKNGRSTNDVYNLFIQEYGGAAWASILRKLSVEKYLTYKVKQDFEKFRQTQGSMSLTRENIIALVQMLITNRHEIMKKAVVEVFDQCTKYYHENRMMVAGWKTNDAWKVNKRIVLPRYISSENREYRSQPQMFRINWNYSDQFRDIEKVMCYLTGRDWDKITRMEDIINTIPFGKTAETETEFFWIRCYLKGTIHLRFKDDKLWERFNRTAAEGKNWLGYDPSYKPDSKQTPSSNLVPIKPVPQEELAEQYGSVLTPEQNGQLALVLV</sequence>
<dbReference type="PROSITE" id="PS00092">
    <property type="entry name" value="N6_MTASE"/>
    <property type="match status" value="1"/>
</dbReference>
<dbReference type="SUPFAM" id="SSF53335">
    <property type="entry name" value="S-adenosyl-L-methionine-dependent methyltransferases"/>
    <property type="match status" value="1"/>
</dbReference>
<dbReference type="AlphaFoldDB" id="A0A6L9L875"/>
<dbReference type="GO" id="GO:0003676">
    <property type="term" value="F:nucleic acid binding"/>
    <property type="evidence" value="ECO:0007669"/>
    <property type="project" value="InterPro"/>
</dbReference>
<evidence type="ECO:0000313" key="2">
    <source>
        <dbReference type="EMBL" id="NDU95687.1"/>
    </source>
</evidence>
<reference evidence="2 3" key="1">
    <citation type="submission" date="2020-02" db="EMBL/GenBank/DDBJ databases">
        <title>Draft genome sequence of two Spirosoma agri KCTC 52727 and Spirosoma terrae KCTC 52035.</title>
        <authorList>
            <person name="Rojas J."/>
            <person name="Ambika Manirajan B."/>
            <person name="Suarez C."/>
            <person name="Ratering S."/>
            <person name="Schnell S."/>
        </authorList>
    </citation>
    <scope>NUCLEOTIDE SEQUENCE [LARGE SCALE GENOMIC DNA]</scope>
    <source>
        <strain evidence="2 3">KCTC 52035</strain>
    </source>
</reference>
<dbReference type="Gene3D" id="3.40.50.150">
    <property type="entry name" value="Vaccinia Virus protein VP39"/>
    <property type="match status" value="1"/>
</dbReference>
<name>A0A6L9L875_9BACT</name>
<gene>
    <name evidence="2" type="ORF">GK108_12460</name>
</gene>
<evidence type="ECO:0000259" key="1">
    <source>
        <dbReference type="Pfam" id="PF13708"/>
    </source>
</evidence>
<dbReference type="RefSeq" id="WP_163948194.1">
    <property type="nucleotide sequence ID" value="NZ_JAAFZH010000004.1"/>
</dbReference>
<evidence type="ECO:0000313" key="3">
    <source>
        <dbReference type="Proteomes" id="UP000474175"/>
    </source>
</evidence>
<keyword evidence="3" id="KW-1185">Reference proteome</keyword>
<dbReference type="Pfam" id="PF13708">
    <property type="entry name" value="DUF4942"/>
    <property type="match status" value="1"/>
</dbReference>
<organism evidence="2 3">
    <name type="scientific">Spirosoma terrae</name>
    <dbReference type="NCBI Taxonomy" id="1968276"/>
    <lineage>
        <taxon>Bacteria</taxon>
        <taxon>Pseudomonadati</taxon>
        <taxon>Bacteroidota</taxon>
        <taxon>Cytophagia</taxon>
        <taxon>Cytophagales</taxon>
        <taxon>Cytophagaceae</taxon>
        <taxon>Spirosoma</taxon>
    </lineage>
</organism>
<dbReference type="Proteomes" id="UP000474175">
    <property type="component" value="Unassembled WGS sequence"/>
</dbReference>
<proteinExistence type="predicted"/>
<comment type="caution">
    <text evidence="2">The sequence shown here is derived from an EMBL/GenBank/DDBJ whole genome shotgun (WGS) entry which is preliminary data.</text>
</comment>